<dbReference type="Proteomes" id="UP001162131">
    <property type="component" value="Unassembled WGS sequence"/>
</dbReference>
<evidence type="ECO:0000313" key="1">
    <source>
        <dbReference type="EMBL" id="CAG9314866.1"/>
    </source>
</evidence>
<gene>
    <name evidence="1" type="ORF">BSTOLATCC_MIC12652</name>
</gene>
<sequence length="90" mass="10492">MGYYSVQSFYSLLDSVPKVTGISGGQLFSQFSEKEYSRAPSEAFIGMKIETLILRYAENQHQYLFGYECYKKLVPLIQKLYEKQQQEKIS</sequence>
<protein>
    <submittedName>
        <fullName evidence="1">Uncharacterized protein</fullName>
    </submittedName>
</protein>
<reference evidence="1" key="1">
    <citation type="submission" date="2021-09" db="EMBL/GenBank/DDBJ databases">
        <authorList>
            <consortium name="AG Swart"/>
            <person name="Singh M."/>
            <person name="Singh A."/>
            <person name="Seah K."/>
            <person name="Emmerich C."/>
        </authorList>
    </citation>
    <scope>NUCLEOTIDE SEQUENCE</scope>
    <source>
        <strain evidence="1">ATCC30299</strain>
    </source>
</reference>
<accession>A0AAU9IM70</accession>
<evidence type="ECO:0000313" key="2">
    <source>
        <dbReference type="Proteomes" id="UP001162131"/>
    </source>
</evidence>
<proteinExistence type="predicted"/>
<organism evidence="1 2">
    <name type="scientific">Blepharisma stoltei</name>
    <dbReference type="NCBI Taxonomy" id="1481888"/>
    <lineage>
        <taxon>Eukaryota</taxon>
        <taxon>Sar</taxon>
        <taxon>Alveolata</taxon>
        <taxon>Ciliophora</taxon>
        <taxon>Postciliodesmatophora</taxon>
        <taxon>Heterotrichea</taxon>
        <taxon>Heterotrichida</taxon>
        <taxon>Blepharismidae</taxon>
        <taxon>Blepharisma</taxon>
    </lineage>
</organism>
<dbReference type="EMBL" id="CAJZBQ010000013">
    <property type="protein sequence ID" value="CAG9314866.1"/>
    <property type="molecule type" value="Genomic_DNA"/>
</dbReference>
<keyword evidence="2" id="KW-1185">Reference proteome</keyword>
<comment type="caution">
    <text evidence="1">The sequence shown here is derived from an EMBL/GenBank/DDBJ whole genome shotgun (WGS) entry which is preliminary data.</text>
</comment>
<dbReference type="AlphaFoldDB" id="A0AAU9IM70"/>
<name>A0AAU9IM70_9CILI</name>